<evidence type="ECO:0000256" key="3">
    <source>
        <dbReference type="SAM" id="Phobius"/>
    </source>
</evidence>
<feature type="region of interest" description="Disordered" evidence="2">
    <location>
        <begin position="59"/>
        <end position="83"/>
    </location>
</feature>
<comment type="caution">
    <text evidence="4">The sequence shown here is derived from an EMBL/GenBank/DDBJ whole genome shotgun (WGS) entry which is preliminary data.</text>
</comment>
<reference evidence="4" key="1">
    <citation type="submission" date="2020-09" db="EMBL/GenBank/DDBJ databases">
        <authorList>
            <person name="Kikuchi T."/>
        </authorList>
    </citation>
    <scope>NUCLEOTIDE SEQUENCE</scope>
    <source>
        <strain evidence="4">SH1</strain>
    </source>
</reference>
<dbReference type="EMBL" id="CAJFDH010000005">
    <property type="protein sequence ID" value="CAD5224664.1"/>
    <property type="molecule type" value="Genomic_DNA"/>
</dbReference>
<dbReference type="OrthoDB" id="5842960at2759"/>
<keyword evidence="1" id="KW-0175">Coiled coil</keyword>
<keyword evidence="5" id="KW-1185">Reference proteome</keyword>
<feature type="compositionally biased region" description="Pro residues" evidence="2">
    <location>
        <begin position="282"/>
        <end position="294"/>
    </location>
</feature>
<dbReference type="Proteomes" id="UP000614601">
    <property type="component" value="Unassembled WGS sequence"/>
</dbReference>
<dbReference type="AlphaFoldDB" id="A0A811LBX3"/>
<feature type="compositionally biased region" description="Basic and acidic residues" evidence="2">
    <location>
        <begin position="255"/>
        <end position="279"/>
    </location>
</feature>
<evidence type="ECO:0000256" key="2">
    <source>
        <dbReference type="SAM" id="MobiDB-lite"/>
    </source>
</evidence>
<keyword evidence="3" id="KW-0472">Membrane</keyword>
<feature type="transmembrane region" description="Helical" evidence="3">
    <location>
        <begin position="12"/>
        <end position="37"/>
    </location>
</feature>
<evidence type="ECO:0000256" key="1">
    <source>
        <dbReference type="SAM" id="Coils"/>
    </source>
</evidence>
<feature type="compositionally biased region" description="Basic and acidic residues" evidence="2">
    <location>
        <begin position="232"/>
        <end position="246"/>
    </location>
</feature>
<dbReference type="Proteomes" id="UP000783686">
    <property type="component" value="Unassembled WGS sequence"/>
</dbReference>
<feature type="coiled-coil region" evidence="1">
    <location>
        <begin position="381"/>
        <end position="411"/>
    </location>
</feature>
<gene>
    <name evidence="4" type="ORF">BOKJ2_LOCUS11192</name>
</gene>
<proteinExistence type="predicted"/>
<name>A0A811LBX3_9BILA</name>
<accession>A0A811LBX3</accession>
<evidence type="ECO:0000313" key="5">
    <source>
        <dbReference type="Proteomes" id="UP000614601"/>
    </source>
</evidence>
<feature type="compositionally biased region" description="Polar residues" evidence="2">
    <location>
        <begin position="74"/>
        <end position="83"/>
    </location>
</feature>
<protein>
    <submittedName>
        <fullName evidence="4">Uncharacterized protein</fullName>
    </submittedName>
</protein>
<sequence>MSSTCLQSGHLALLIFAAITGTLLLVVGFIVAFWFFYLRKNGNDGKLFYINRKTPIEMEDDGDKESCKKERPHSMSSNPSMTQKSIELTGHSVYKEATGQNGFSKLYELGITISKASDNNFKVESVEKSESQFIPGDTLLRVALDLKQLPLEKVTALLELLAPFNVSVEALRLNQTEISVEAEVEHDSTGEVTMPEDIKMESVDSVDSDEKQNNNEVLKKDAVTEEECKKYDLKTPELKTESKSATELHQPPTSHPDEHGDNDTEAKADPEKSEEKVEAPELSPPPPTSSPPASPISGRSNRNSQASDSGRSGSDEETRRHATKIPTPKMSNRSLRMMNKSPDNSNNENMNIIYQEMQSKLSDCHKDSDVLVVSSEETDEYGLTTTQYNTLENNRKRLERERQQLRDLGILS</sequence>
<feature type="region of interest" description="Disordered" evidence="2">
    <location>
        <begin position="232"/>
        <end position="347"/>
    </location>
</feature>
<feature type="compositionally biased region" description="Basic and acidic residues" evidence="2">
    <location>
        <begin position="64"/>
        <end position="73"/>
    </location>
</feature>
<evidence type="ECO:0000313" key="4">
    <source>
        <dbReference type="EMBL" id="CAD5224664.1"/>
    </source>
</evidence>
<organism evidence="4 5">
    <name type="scientific">Bursaphelenchus okinawaensis</name>
    <dbReference type="NCBI Taxonomy" id="465554"/>
    <lineage>
        <taxon>Eukaryota</taxon>
        <taxon>Metazoa</taxon>
        <taxon>Ecdysozoa</taxon>
        <taxon>Nematoda</taxon>
        <taxon>Chromadorea</taxon>
        <taxon>Rhabditida</taxon>
        <taxon>Tylenchina</taxon>
        <taxon>Tylenchomorpha</taxon>
        <taxon>Aphelenchoidea</taxon>
        <taxon>Aphelenchoididae</taxon>
        <taxon>Bursaphelenchus</taxon>
    </lineage>
</organism>
<keyword evidence="3" id="KW-0812">Transmembrane</keyword>
<feature type="compositionally biased region" description="Polar residues" evidence="2">
    <location>
        <begin position="298"/>
        <end position="312"/>
    </location>
</feature>
<dbReference type="EMBL" id="CAJFCW020000005">
    <property type="protein sequence ID" value="CAG9120072.1"/>
    <property type="molecule type" value="Genomic_DNA"/>
</dbReference>
<keyword evidence="3" id="KW-1133">Transmembrane helix</keyword>